<dbReference type="InterPro" id="IPR056136">
    <property type="entry name" value="DUF7719"/>
</dbReference>
<feature type="transmembrane region" description="Helical" evidence="2">
    <location>
        <begin position="162"/>
        <end position="186"/>
    </location>
</feature>
<dbReference type="Proteomes" id="UP000077266">
    <property type="component" value="Unassembled WGS sequence"/>
</dbReference>
<evidence type="ECO:0000256" key="1">
    <source>
        <dbReference type="SAM" id="MobiDB-lite"/>
    </source>
</evidence>
<dbReference type="STRING" id="1314781.A0A165QRK4"/>
<keyword evidence="2" id="KW-1133">Transmembrane helix</keyword>
<evidence type="ECO:0000256" key="2">
    <source>
        <dbReference type="SAM" id="Phobius"/>
    </source>
</evidence>
<dbReference type="PANTHER" id="PTHR37846">
    <property type="entry name" value="YALI0B21296P"/>
    <property type="match status" value="1"/>
</dbReference>
<dbReference type="AlphaFoldDB" id="A0A165QRK4"/>
<protein>
    <recommendedName>
        <fullName evidence="3">DUF7719 domain-containing protein</fullName>
    </recommendedName>
</protein>
<dbReference type="OrthoDB" id="5597489at2759"/>
<dbReference type="EMBL" id="KV425882">
    <property type="protein sequence ID" value="KZW03983.1"/>
    <property type="molecule type" value="Genomic_DNA"/>
</dbReference>
<feature type="region of interest" description="Disordered" evidence="1">
    <location>
        <begin position="1"/>
        <end position="29"/>
    </location>
</feature>
<accession>A0A165QRK4</accession>
<evidence type="ECO:0000313" key="5">
    <source>
        <dbReference type="Proteomes" id="UP000077266"/>
    </source>
</evidence>
<keyword evidence="2" id="KW-0472">Membrane</keyword>
<keyword evidence="5" id="KW-1185">Reference proteome</keyword>
<organism evidence="4 5">
    <name type="scientific">Exidia glandulosa HHB12029</name>
    <dbReference type="NCBI Taxonomy" id="1314781"/>
    <lineage>
        <taxon>Eukaryota</taxon>
        <taxon>Fungi</taxon>
        <taxon>Dikarya</taxon>
        <taxon>Basidiomycota</taxon>
        <taxon>Agaricomycotina</taxon>
        <taxon>Agaricomycetes</taxon>
        <taxon>Auriculariales</taxon>
        <taxon>Exidiaceae</taxon>
        <taxon>Exidia</taxon>
    </lineage>
</organism>
<name>A0A165QRK4_EXIGL</name>
<proteinExistence type="predicted"/>
<dbReference type="InParanoid" id="A0A165QRK4"/>
<keyword evidence="2" id="KW-0812">Transmembrane</keyword>
<feature type="transmembrane region" description="Helical" evidence="2">
    <location>
        <begin position="67"/>
        <end position="86"/>
    </location>
</feature>
<evidence type="ECO:0000259" key="3">
    <source>
        <dbReference type="Pfam" id="PF24841"/>
    </source>
</evidence>
<reference evidence="4 5" key="1">
    <citation type="journal article" date="2016" name="Mol. Biol. Evol.">
        <title>Comparative Genomics of Early-Diverging Mushroom-Forming Fungi Provides Insights into the Origins of Lignocellulose Decay Capabilities.</title>
        <authorList>
            <person name="Nagy L.G."/>
            <person name="Riley R."/>
            <person name="Tritt A."/>
            <person name="Adam C."/>
            <person name="Daum C."/>
            <person name="Floudas D."/>
            <person name="Sun H."/>
            <person name="Yadav J.S."/>
            <person name="Pangilinan J."/>
            <person name="Larsson K.H."/>
            <person name="Matsuura K."/>
            <person name="Barry K."/>
            <person name="Labutti K."/>
            <person name="Kuo R."/>
            <person name="Ohm R.A."/>
            <person name="Bhattacharya S.S."/>
            <person name="Shirouzu T."/>
            <person name="Yoshinaga Y."/>
            <person name="Martin F.M."/>
            <person name="Grigoriev I.V."/>
            <person name="Hibbett D.S."/>
        </authorList>
    </citation>
    <scope>NUCLEOTIDE SEQUENCE [LARGE SCALE GENOMIC DNA]</scope>
    <source>
        <strain evidence="4 5">HHB12029</strain>
    </source>
</reference>
<feature type="transmembrane region" description="Helical" evidence="2">
    <location>
        <begin position="123"/>
        <end position="142"/>
    </location>
</feature>
<evidence type="ECO:0000313" key="4">
    <source>
        <dbReference type="EMBL" id="KZW03983.1"/>
    </source>
</evidence>
<feature type="domain" description="DUF7719" evidence="3">
    <location>
        <begin position="125"/>
        <end position="192"/>
    </location>
</feature>
<dbReference type="PANTHER" id="PTHR37846:SF1">
    <property type="entry name" value="DEACETYLASE-LIKE PROTEIN"/>
    <property type="match status" value="1"/>
</dbReference>
<sequence length="195" mass="22252">MPSKTKSKSRRNAAERPADQVEPGTVPEDEQWRLINESGVLGQMHEIPRPEAQDEAENSVDMPLFDAFLLFVPFTFFYVLMDILIHQQYGQHPTFKDLLSRLSNAAPILALFVYFSNTRKSKWWMQALLFAAGVGCGCRLVFHLNISSWTIVMQQAPPLATVWVYTILQLRLHYAVASLAVVYAWLWQAGLKLII</sequence>
<feature type="transmembrane region" description="Helical" evidence="2">
    <location>
        <begin position="98"/>
        <end position="116"/>
    </location>
</feature>
<feature type="compositionally biased region" description="Basic residues" evidence="1">
    <location>
        <begin position="1"/>
        <end position="11"/>
    </location>
</feature>
<dbReference type="Pfam" id="PF24841">
    <property type="entry name" value="DUF7719"/>
    <property type="match status" value="1"/>
</dbReference>
<gene>
    <name evidence="4" type="ORF">EXIGLDRAFT_758293</name>
</gene>